<evidence type="ECO:0000256" key="1">
    <source>
        <dbReference type="SAM" id="Phobius"/>
    </source>
</evidence>
<dbReference type="EMBL" id="BJXU01000203">
    <property type="protein sequence ID" value="GEN26260.1"/>
    <property type="molecule type" value="Genomic_DNA"/>
</dbReference>
<protein>
    <submittedName>
        <fullName evidence="2">Uncharacterized protein</fullName>
    </submittedName>
</protein>
<feature type="transmembrane region" description="Helical" evidence="1">
    <location>
        <begin position="12"/>
        <end position="33"/>
    </location>
</feature>
<keyword evidence="1" id="KW-1133">Transmembrane helix</keyword>
<proteinExistence type="predicted"/>
<dbReference type="Proteomes" id="UP000321726">
    <property type="component" value="Unassembled WGS sequence"/>
</dbReference>
<gene>
    <name evidence="2" type="ORF">HCU01_42090</name>
</gene>
<evidence type="ECO:0000313" key="2">
    <source>
        <dbReference type="EMBL" id="GEN26260.1"/>
    </source>
</evidence>
<evidence type="ECO:0000313" key="3">
    <source>
        <dbReference type="Proteomes" id="UP000321726"/>
    </source>
</evidence>
<reference evidence="2 3" key="1">
    <citation type="submission" date="2019-07" db="EMBL/GenBank/DDBJ databases">
        <title>Whole genome shotgun sequence of Halomonas cupida NBRC 102219.</title>
        <authorList>
            <person name="Hosoyama A."/>
            <person name="Uohara A."/>
            <person name="Ohji S."/>
            <person name="Ichikawa N."/>
        </authorList>
    </citation>
    <scope>NUCLEOTIDE SEQUENCE [LARGE SCALE GENOMIC DNA]</scope>
    <source>
        <strain evidence="2 3">NBRC 102219</strain>
    </source>
</reference>
<keyword evidence="1" id="KW-0472">Membrane</keyword>
<organism evidence="2 3">
    <name type="scientific">Halomonas cupida</name>
    <dbReference type="NCBI Taxonomy" id="44933"/>
    <lineage>
        <taxon>Bacteria</taxon>
        <taxon>Pseudomonadati</taxon>
        <taxon>Pseudomonadota</taxon>
        <taxon>Gammaproteobacteria</taxon>
        <taxon>Oceanospirillales</taxon>
        <taxon>Halomonadaceae</taxon>
        <taxon>Halomonas</taxon>
    </lineage>
</organism>
<name>A0ABQ0WKG8_9GAMM</name>
<keyword evidence="3" id="KW-1185">Reference proteome</keyword>
<sequence length="400" mass="44548">MRKGLDEAPSKIVGFAANIGFLLAFMFMVWDFLWGSPPGLLVAVVSIILIRQGFSRITALVGDFKWLKDRKLKLNALFFHGHVLLDESKRHEKGFWALFDDPHREAWVRNVLEEVSSSFQEKEIELKWYHLGVQDVGAIVVKVFVADGEHESYLVKVFAANRGGQAIHEATLLADDDALPSLGFVNAAQINGLKCNIYKMSDNFCIYQHGANSAKIKSLGLLMTVEPSIELVSRFSRSKPPLWQRVDGKMVERLRMVAELTGGEVSVNVKELHCQYGLIVSKLKALPVSVFNPDVTKGTVIEDDDGGIKMLHWGRWSLEPIGAGWPVATNQLELLGEALSEAKKVRTSMTNVCLKDVALAALMFEMEALCSRQKFLQALELIPDILSCLEVPLEEPQTTA</sequence>
<accession>A0ABQ0WKG8</accession>
<comment type="caution">
    <text evidence="2">The sequence shown here is derived from an EMBL/GenBank/DDBJ whole genome shotgun (WGS) entry which is preliminary data.</text>
</comment>
<keyword evidence="1" id="KW-0812">Transmembrane</keyword>